<reference evidence="2 3" key="1">
    <citation type="submission" date="2018-04" db="EMBL/GenBank/DDBJ databases">
        <title>The genome of golden apple snail Pomacea canaliculata provides insight into stress tolerance and invasive adaptation.</title>
        <authorList>
            <person name="Liu C."/>
            <person name="Liu B."/>
            <person name="Ren Y."/>
            <person name="Zhang Y."/>
            <person name="Wang H."/>
            <person name="Li S."/>
            <person name="Jiang F."/>
            <person name="Yin L."/>
            <person name="Zhang G."/>
            <person name="Qian W."/>
            <person name="Fan W."/>
        </authorList>
    </citation>
    <scope>NUCLEOTIDE SEQUENCE [LARGE SCALE GENOMIC DNA]</scope>
    <source>
        <strain evidence="2">SZHN2017</strain>
        <tissue evidence="2">Muscle</tissue>
    </source>
</reference>
<dbReference type="Proteomes" id="UP000245119">
    <property type="component" value="Linkage Group LG1"/>
</dbReference>
<dbReference type="AlphaFoldDB" id="A0A2T7PZV6"/>
<feature type="compositionally biased region" description="Basic residues" evidence="1">
    <location>
        <begin position="146"/>
        <end position="163"/>
    </location>
</feature>
<gene>
    <name evidence="2" type="ORF">C0Q70_01577</name>
</gene>
<feature type="compositionally biased region" description="Polar residues" evidence="1">
    <location>
        <begin position="96"/>
        <end position="106"/>
    </location>
</feature>
<name>A0A2T7PZV6_POMCA</name>
<organism evidence="2 3">
    <name type="scientific">Pomacea canaliculata</name>
    <name type="common">Golden apple snail</name>
    <dbReference type="NCBI Taxonomy" id="400727"/>
    <lineage>
        <taxon>Eukaryota</taxon>
        <taxon>Metazoa</taxon>
        <taxon>Spiralia</taxon>
        <taxon>Lophotrochozoa</taxon>
        <taxon>Mollusca</taxon>
        <taxon>Gastropoda</taxon>
        <taxon>Caenogastropoda</taxon>
        <taxon>Architaenioglossa</taxon>
        <taxon>Ampullarioidea</taxon>
        <taxon>Ampullariidae</taxon>
        <taxon>Pomacea</taxon>
    </lineage>
</organism>
<sequence length="226" mass="25586">MTKSATTMSAAGSSSGRGQRMRLRLTMSQLLKAIKKLSNQRGYSLTSIRNRLCRDVGKYSIDQINSVLQRAIQAGRVKEITEDRFSLLRHINEPASQASSYEVSEASTSRESRGRRGRQTSGTRKTTSQRRNIPGFRLRLVVEKPSRRRRRVPPKNRHRKRSGRVPPSNQPSRHAAGSKNRRQQQPKRLQQGQRQRCMSNMETAAACDNFPSEDEVNDHDSAGADD</sequence>
<protein>
    <submittedName>
        <fullName evidence="2">Uncharacterized protein</fullName>
    </submittedName>
</protein>
<proteinExistence type="predicted"/>
<comment type="caution">
    <text evidence="2">The sequence shown here is derived from an EMBL/GenBank/DDBJ whole genome shotgun (WGS) entry which is preliminary data.</text>
</comment>
<accession>A0A2T7PZV6</accession>
<feature type="region of interest" description="Disordered" evidence="1">
    <location>
        <begin position="96"/>
        <end position="226"/>
    </location>
</feature>
<feature type="compositionally biased region" description="Low complexity" evidence="1">
    <location>
        <begin position="186"/>
        <end position="196"/>
    </location>
</feature>
<keyword evidence="3" id="KW-1185">Reference proteome</keyword>
<evidence type="ECO:0000313" key="3">
    <source>
        <dbReference type="Proteomes" id="UP000245119"/>
    </source>
</evidence>
<evidence type="ECO:0000313" key="2">
    <source>
        <dbReference type="EMBL" id="PVD38952.1"/>
    </source>
</evidence>
<feature type="compositionally biased region" description="Low complexity" evidence="1">
    <location>
        <begin position="119"/>
        <end position="131"/>
    </location>
</feature>
<evidence type="ECO:0000256" key="1">
    <source>
        <dbReference type="SAM" id="MobiDB-lite"/>
    </source>
</evidence>
<dbReference type="EMBL" id="PZQS01000001">
    <property type="protein sequence ID" value="PVD38952.1"/>
    <property type="molecule type" value="Genomic_DNA"/>
</dbReference>